<feature type="domain" description="N-acetyltransferase" evidence="1">
    <location>
        <begin position="148"/>
        <end position="307"/>
    </location>
</feature>
<organism evidence="2 3">
    <name type="scientific">Nocardiopsis terrae</name>
    <dbReference type="NCBI Taxonomy" id="372655"/>
    <lineage>
        <taxon>Bacteria</taxon>
        <taxon>Bacillati</taxon>
        <taxon>Actinomycetota</taxon>
        <taxon>Actinomycetes</taxon>
        <taxon>Streptosporangiales</taxon>
        <taxon>Nocardiopsidaceae</taxon>
        <taxon>Nocardiopsis</taxon>
    </lineage>
</organism>
<keyword evidence="3" id="KW-1185">Reference proteome</keyword>
<dbReference type="Gene3D" id="3.40.630.30">
    <property type="match status" value="1"/>
</dbReference>
<evidence type="ECO:0000313" key="2">
    <source>
        <dbReference type="EMBL" id="MBE1459221.1"/>
    </source>
</evidence>
<reference evidence="2 3" key="1">
    <citation type="submission" date="2020-10" db="EMBL/GenBank/DDBJ databases">
        <title>Sequencing the genomes of 1000 actinobacteria strains.</title>
        <authorList>
            <person name="Klenk H.-P."/>
        </authorList>
    </citation>
    <scope>NUCLEOTIDE SEQUENCE [LARGE SCALE GENOMIC DNA]</scope>
    <source>
        <strain evidence="2 3">DSM 45157</strain>
    </source>
</reference>
<dbReference type="CDD" id="cd04301">
    <property type="entry name" value="NAT_SF"/>
    <property type="match status" value="1"/>
</dbReference>
<proteinExistence type="predicted"/>
<gene>
    <name evidence="2" type="ORF">H4W79_003435</name>
</gene>
<dbReference type="InterPro" id="IPR000182">
    <property type="entry name" value="GNAT_dom"/>
</dbReference>
<dbReference type="Proteomes" id="UP000598217">
    <property type="component" value="Unassembled WGS sequence"/>
</dbReference>
<dbReference type="PROSITE" id="PS51186">
    <property type="entry name" value="GNAT"/>
    <property type="match status" value="1"/>
</dbReference>
<name>A0ABR9HJQ2_9ACTN</name>
<accession>A0ABR9HJQ2</accession>
<comment type="caution">
    <text evidence="2">The sequence shown here is derived from an EMBL/GenBank/DDBJ whole genome shotgun (WGS) entry which is preliminary data.</text>
</comment>
<evidence type="ECO:0000259" key="1">
    <source>
        <dbReference type="PROSITE" id="PS51186"/>
    </source>
</evidence>
<dbReference type="InterPro" id="IPR016181">
    <property type="entry name" value="Acyl_CoA_acyltransferase"/>
</dbReference>
<protein>
    <submittedName>
        <fullName evidence="2">GNAT superfamily N-acetyltransferase</fullName>
    </submittedName>
</protein>
<dbReference type="SUPFAM" id="SSF55729">
    <property type="entry name" value="Acyl-CoA N-acyltransferases (Nat)"/>
    <property type="match status" value="1"/>
</dbReference>
<evidence type="ECO:0000313" key="3">
    <source>
        <dbReference type="Proteomes" id="UP000598217"/>
    </source>
</evidence>
<dbReference type="RefSeq" id="WP_191272425.1">
    <property type="nucleotide sequence ID" value="NZ_BMXJ01000005.1"/>
</dbReference>
<sequence>MLELHPLRVRDSRPLELLAQRLWPLSPHPGGLGWQLATGQLSSDNTLLAHRGGEPVAWAAAEEPNVLFPRSQITLQGASADPGAGSALLDRAMARVGGAAVDLLVLDGDDELRSLAERTGFAVAEENVFGEWMCRAATEEDVVLPEGYRLRPVREGEHEARVECHRTAWKPADLPWPERVGQVDPDLTSRFSRERYDSTRAGLLYDRELDLVVEAPDGSLAACCVVWWDPRNRCSEIEPLGVVPEHRRKGLASAMALEACTLTARRGGDRVFINTSPDEAYPTPARTYATVGYETVERGTVYTRPAR</sequence>
<dbReference type="EMBL" id="JADBDY010000001">
    <property type="protein sequence ID" value="MBE1459221.1"/>
    <property type="molecule type" value="Genomic_DNA"/>
</dbReference>
<dbReference type="Pfam" id="PF00583">
    <property type="entry name" value="Acetyltransf_1"/>
    <property type="match status" value="1"/>
</dbReference>